<reference evidence="1" key="1">
    <citation type="journal article" date="2020" name="Nature">
        <title>Giant virus diversity and host interactions through global metagenomics.</title>
        <authorList>
            <person name="Schulz F."/>
            <person name="Roux S."/>
            <person name="Paez-Espino D."/>
            <person name="Jungbluth S."/>
            <person name="Walsh D.A."/>
            <person name="Denef V.J."/>
            <person name="McMahon K.D."/>
            <person name="Konstantinidis K.T."/>
            <person name="Eloe-Fadrosh E.A."/>
            <person name="Kyrpides N.C."/>
            <person name="Woyke T."/>
        </authorList>
    </citation>
    <scope>NUCLEOTIDE SEQUENCE</scope>
    <source>
        <strain evidence="1">GVMAG-M-3300023184-16</strain>
    </source>
</reference>
<proteinExistence type="predicted"/>
<organism evidence="1">
    <name type="scientific">viral metagenome</name>
    <dbReference type="NCBI Taxonomy" id="1070528"/>
    <lineage>
        <taxon>unclassified sequences</taxon>
        <taxon>metagenomes</taxon>
        <taxon>organismal metagenomes</taxon>
    </lineage>
</organism>
<sequence>MPSFQEAVVLGDKNYKFSHIFLSINGFNPKEPTKYAPNTANLVEFYANDADVVMYNISSGQKQKPVVSTHNDTHLYYYKRSEHKLWTFELFNGPDRVKYDKVREEEKKRIVKNIKIQANNKPIKEGINEDFINILNEAIAIANEKVKPTPPIDPVMF</sequence>
<dbReference type="AlphaFoldDB" id="A0A6C0HUX8"/>
<protein>
    <submittedName>
        <fullName evidence="1">Uncharacterized protein</fullName>
    </submittedName>
</protein>
<accession>A0A6C0HUX8</accession>
<dbReference type="EMBL" id="MN740016">
    <property type="protein sequence ID" value="QHT84210.1"/>
    <property type="molecule type" value="Genomic_DNA"/>
</dbReference>
<name>A0A6C0HUX8_9ZZZZ</name>
<evidence type="ECO:0000313" key="1">
    <source>
        <dbReference type="EMBL" id="QHT84210.1"/>
    </source>
</evidence>